<keyword evidence="3" id="KW-1185">Reference proteome</keyword>
<proteinExistence type="predicted"/>
<gene>
    <name evidence="2" type="ORF">ACFQZ7_08285</name>
</gene>
<keyword evidence="1" id="KW-1133">Transmembrane helix</keyword>
<evidence type="ECO:0000256" key="1">
    <source>
        <dbReference type="SAM" id="Phobius"/>
    </source>
</evidence>
<evidence type="ECO:0008006" key="4">
    <source>
        <dbReference type="Google" id="ProtNLM"/>
    </source>
</evidence>
<evidence type="ECO:0000313" key="3">
    <source>
        <dbReference type="Proteomes" id="UP001597104"/>
    </source>
</evidence>
<dbReference type="RefSeq" id="WP_263390753.1">
    <property type="nucleotide sequence ID" value="NZ_BJDN01000023.1"/>
</dbReference>
<dbReference type="EMBL" id="JBHTIO010000039">
    <property type="protein sequence ID" value="MFD0897734.1"/>
    <property type="molecule type" value="Genomic_DNA"/>
</dbReference>
<keyword evidence="1" id="KW-0812">Transmembrane</keyword>
<accession>A0ABW3EFV8</accession>
<protein>
    <recommendedName>
        <fullName evidence="4">ABC transporter permease</fullName>
    </recommendedName>
</protein>
<reference evidence="3" key="1">
    <citation type="journal article" date="2019" name="Int. J. Syst. Evol. Microbiol.">
        <title>The Global Catalogue of Microorganisms (GCM) 10K type strain sequencing project: providing services to taxonomists for standard genome sequencing and annotation.</title>
        <authorList>
            <consortium name="The Broad Institute Genomics Platform"/>
            <consortium name="The Broad Institute Genome Sequencing Center for Infectious Disease"/>
            <person name="Wu L."/>
            <person name="Ma J."/>
        </authorList>
    </citation>
    <scope>NUCLEOTIDE SEQUENCE [LARGE SCALE GENOMIC DNA]</scope>
    <source>
        <strain evidence="3">CCM 8925</strain>
    </source>
</reference>
<feature type="transmembrane region" description="Helical" evidence="1">
    <location>
        <begin position="14"/>
        <end position="37"/>
    </location>
</feature>
<dbReference type="Proteomes" id="UP001597104">
    <property type="component" value="Unassembled WGS sequence"/>
</dbReference>
<name>A0ABW3EFV8_9LACO</name>
<evidence type="ECO:0000313" key="2">
    <source>
        <dbReference type="EMBL" id="MFD0897734.1"/>
    </source>
</evidence>
<comment type="caution">
    <text evidence="2">The sequence shown here is derived from an EMBL/GenBank/DDBJ whole genome shotgun (WGS) entry which is preliminary data.</text>
</comment>
<sequence>MIKQRLRWVVDHQLVTAFILSGLTFLMVQAMVFFYGLNDGRAK</sequence>
<keyword evidence="1" id="KW-0472">Membrane</keyword>
<organism evidence="2 3">
    <name type="scientific">Loigolactobacillus binensis</name>
    <dbReference type="NCBI Taxonomy" id="2559922"/>
    <lineage>
        <taxon>Bacteria</taxon>
        <taxon>Bacillati</taxon>
        <taxon>Bacillota</taxon>
        <taxon>Bacilli</taxon>
        <taxon>Lactobacillales</taxon>
        <taxon>Lactobacillaceae</taxon>
        <taxon>Loigolactobacillus</taxon>
    </lineage>
</organism>